<dbReference type="EMBL" id="JACIIV010000010">
    <property type="protein sequence ID" value="MBB6227464.1"/>
    <property type="molecule type" value="Genomic_DNA"/>
</dbReference>
<sequence>MAGRVKSADAAEVTVEAVGEIIRALVNSTMNNERDRQAIEFVITLSEQSAALIIESARHGRMPTKRDLVLMLTERVRAIVTFAAADVDMIQCFSAVVDLVITTAGSTRNTVLIAKTTASGSAATAAVPVVSALIALGGTVLTTAVVCAAAFEVVQGFLLSLDKCGPLLKADPRGVAALGRMRLVDGFPQQNLVIA</sequence>
<evidence type="ECO:0000313" key="2">
    <source>
        <dbReference type="Proteomes" id="UP000538147"/>
    </source>
</evidence>
<dbReference type="Proteomes" id="UP000538147">
    <property type="component" value="Unassembled WGS sequence"/>
</dbReference>
<dbReference type="AlphaFoldDB" id="A0A841L4A4"/>
<evidence type="ECO:0000313" key="1">
    <source>
        <dbReference type="EMBL" id="MBB6227464.1"/>
    </source>
</evidence>
<dbReference type="RefSeq" id="WP_184198098.1">
    <property type="nucleotide sequence ID" value="NZ_BMOX01000003.1"/>
</dbReference>
<accession>A0A841L4A4</accession>
<name>A0A841L4A4_9SPHN</name>
<proteinExistence type="predicted"/>
<keyword evidence="2" id="KW-1185">Reference proteome</keyword>
<reference evidence="1 2" key="1">
    <citation type="submission" date="2020-08" db="EMBL/GenBank/DDBJ databases">
        <title>Genomic Encyclopedia of Type Strains, Phase IV (KMG-IV): sequencing the most valuable type-strain genomes for metagenomic binning, comparative biology and taxonomic classification.</title>
        <authorList>
            <person name="Goeker M."/>
        </authorList>
    </citation>
    <scope>NUCLEOTIDE SEQUENCE [LARGE SCALE GENOMIC DNA]</scope>
    <source>
        <strain evidence="1 2">DSM 102189</strain>
    </source>
</reference>
<protein>
    <submittedName>
        <fullName evidence="1">Uncharacterized protein</fullName>
    </submittedName>
</protein>
<organism evidence="1 2">
    <name type="scientific">Polymorphobacter multimanifer</name>
    <dbReference type="NCBI Taxonomy" id="1070431"/>
    <lineage>
        <taxon>Bacteria</taxon>
        <taxon>Pseudomonadati</taxon>
        <taxon>Pseudomonadota</taxon>
        <taxon>Alphaproteobacteria</taxon>
        <taxon>Sphingomonadales</taxon>
        <taxon>Sphingosinicellaceae</taxon>
        <taxon>Polymorphobacter</taxon>
    </lineage>
</organism>
<gene>
    <name evidence="1" type="ORF">FHS79_001630</name>
</gene>
<comment type="caution">
    <text evidence="1">The sequence shown here is derived from an EMBL/GenBank/DDBJ whole genome shotgun (WGS) entry which is preliminary data.</text>
</comment>